<evidence type="ECO:0000313" key="1">
    <source>
        <dbReference type="EMBL" id="CAE0144691.1"/>
    </source>
</evidence>
<proteinExistence type="predicted"/>
<protein>
    <submittedName>
        <fullName evidence="1">Uncharacterized protein</fullName>
    </submittedName>
</protein>
<organism evidence="1">
    <name type="scientific">Haptolina ericina</name>
    <dbReference type="NCBI Taxonomy" id="156174"/>
    <lineage>
        <taxon>Eukaryota</taxon>
        <taxon>Haptista</taxon>
        <taxon>Haptophyta</taxon>
        <taxon>Prymnesiophyceae</taxon>
        <taxon>Prymnesiales</taxon>
        <taxon>Prymnesiaceae</taxon>
        <taxon>Haptolina</taxon>
    </lineage>
</organism>
<accession>A0A7S3BVR8</accession>
<dbReference type="AlphaFoldDB" id="A0A7S3BVR8"/>
<dbReference type="EMBL" id="HBHX01064088">
    <property type="protein sequence ID" value="CAE0144691.1"/>
    <property type="molecule type" value="Transcribed_RNA"/>
</dbReference>
<sequence length="175" mass="19514">MQFGGRYVAYVGEWGTGMTGTKTFHAALLKGFTLRRRLELPNWARMRAELFLFERRPVMARGPSEIAATPGGRPACQHVAPVSCDACGRADHRLWRCPRSRQYRVCSDQCYLLSEEEHLATLALCFCGVGASRRPPLNEWESAEWLEAPTAARHVGEASQKQWLALAAATPQPEA</sequence>
<reference evidence="1" key="1">
    <citation type="submission" date="2021-01" db="EMBL/GenBank/DDBJ databases">
        <authorList>
            <person name="Corre E."/>
            <person name="Pelletier E."/>
            <person name="Niang G."/>
            <person name="Scheremetjew M."/>
            <person name="Finn R."/>
            <person name="Kale V."/>
            <person name="Holt S."/>
            <person name="Cochrane G."/>
            <person name="Meng A."/>
            <person name="Brown T."/>
            <person name="Cohen L."/>
        </authorList>
    </citation>
    <scope>NUCLEOTIDE SEQUENCE</scope>
    <source>
        <strain evidence="1">CCMP281</strain>
    </source>
</reference>
<name>A0A7S3BVR8_9EUKA</name>
<gene>
    <name evidence="1" type="ORF">HERI1096_LOCUS35458</name>
</gene>